<dbReference type="Pfam" id="PF07571">
    <property type="entry name" value="TAF6_C"/>
    <property type="match status" value="1"/>
</dbReference>
<protein>
    <submittedName>
        <fullName evidence="8">Transcription initiation factor TFIID subunit 6</fullName>
    </submittedName>
</protein>
<comment type="similarity">
    <text evidence="2">Belongs to the TAF6 family.</text>
</comment>
<dbReference type="GO" id="GO:0005669">
    <property type="term" value="C:transcription factor TFIID complex"/>
    <property type="evidence" value="ECO:0007669"/>
    <property type="project" value="InterPro"/>
</dbReference>
<evidence type="ECO:0000256" key="1">
    <source>
        <dbReference type="ARBA" id="ARBA00004123"/>
    </source>
</evidence>
<keyword evidence="5" id="KW-0539">Nucleus</keyword>
<dbReference type="InterPro" id="IPR037796">
    <property type="entry name" value="TAF6"/>
</dbReference>
<evidence type="ECO:0000259" key="7">
    <source>
        <dbReference type="Pfam" id="PF07571"/>
    </source>
</evidence>
<feature type="domain" description="TAF6 C-terminal HEAT repeat" evidence="7">
    <location>
        <begin position="71"/>
        <end position="111"/>
    </location>
</feature>
<keyword evidence="4" id="KW-0804">Transcription</keyword>
<gene>
    <name evidence="8" type="primary">TAF6_1</name>
    <name evidence="8" type="ORF">CK203_026193</name>
</gene>
<dbReference type="InterPro" id="IPR046344">
    <property type="entry name" value="TAF6_C_sf"/>
</dbReference>
<dbReference type="GO" id="GO:0006367">
    <property type="term" value="P:transcription initiation at RNA polymerase II promoter"/>
    <property type="evidence" value="ECO:0007669"/>
    <property type="project" value="InterPro"/>
</dbReference>
<keyword evidence="8" id="KW-0648">Protein biosynthesis</keyword>
<evidence type="ECO:0000256" key="3">
    <source>
        <dbReference type="ARBA" id="ARBA00023015"/>
    </source>
</evidence>
<dbReference type="AlphaFoldDB" id="A0A438ILE4"/>
<dbReference type="Proteomes" id="UP000288805">
    <property type="component" value="Unassembled WGS sequence"/>
</dbReference>
<organism evidence="8 9">
    <name type="scientific">Vitis vinifera</name>
    <name type="common">Grape</name>
    <dbReference type="NCBI Taxonomy" id="29760"/>
    <lineage>
        <taxon>Eukaryota</taxon>
        <taxon>Viridiplantae</taxon>
        <taxon>Streptophyta</taxon>
        <taxon>Embryophyta</taxon>
        <taxon>Tracheophyta</taxon>
        <taxon>Spermatophyta</taxon>
        <taxon>Magnoliopsida</taxon>
        <taxon>eudicotyledons</taxon>
        <taxon>Gunneridae</taxon>
        <taxon>Pentapetalae</taxon>
        <taxon>rosids</taxon>
        <taxon>Vitales</taxon>
        <taxon>Vitaceae</taxon>
        <taxon>Viteae</taxon>
        <taxon>Vitis</taxon>
    </lineage>
</organism>
<accession>A0A438ILE4</accession>
<dbReference type="Gene3D" id="1.25.40.770">
    <property type="entry name" value="TAF6, C-terminal HEAT repeat domain"/>
    <property type="match status" value="1"/>
</dbReference>
<keyword evidence="6" id="KW-1133">Transmembrane helix</keyword>
<dbReference type="PANTHER" id="PTHR10221:SF13">
    <property type="entry name" value="TRANSCRIPTION INITIATION FACTOR TFIID SUBUNIT 6"/>
    <property type="match status" value="1"/>
</dbReference>
<comment type="subcellular location">
    <subcellularLocation>
        <location evidence="1">Nucleus</location>
    </subcellularLocation>
</comment>
<dbReference type="GO" id="GO:0000124">
    <property type="term" value="C:SAGA complex"/>
    <property type="evidence" value="ECO:0007669"/>
    <property type="project" value="InterPro"/>
</dbReference>
<keyword evidence="8" id="KW-0396">Initiation factor</keyword>
<dbReference type="GO" id="GO:0003743">
    <property type="term" value="F:translation initiation factor activity"/>
    <property type="evidence" value="ECO:0007669"/>
    <property type="project" value="UniProtKB-KW"/>
</dbReference>
<sequence>MPNRYSRISYQANTQFNSHSTTFQEIMRSSSRTIWSTAITPTKNRFLGLADAMGSNLTLLYSLEFNFIRFRRFGHVYNNQQTQLTKTLLHAVLDPKRAMTQHYGANSGFSSSRTKYGTPLSYFFYMIVRLLVVPNLEPYLRLLESEMLLEKQKNEIKRHEAWRVYGALLLHFVCNGFVMLSSMRSPKMGYMLHLETQIRTNCTMAFPVEQVGQCHYRLSKWVPDRFQQLNFSKLETQIRIGCTVAFPIKQMELDQSTVSWTK</sequence>
<comment type="caution">
    <text evidence="8">The sequence shown here is derived from an EMBL/GenBank/DDBJ whole genome shotgun (WGS) entry which is preliminary data.</text>
</comment>
<dbReference type="InterPro" id="IPR011442">
    <property type="entry name" value="TAF6_C"/>
</dbReference>
<dbReference type="CDD" id="cd08050">
    <property type="entry name" value="TAF6C"/>
    <property type="match status" value="1"/>
</dbReference>
<dbReference type="EMBL" id="QGNW01000101">
    <property type="protein sequence ID" value="RVW97503.1"/>
    <property type="molecule type" value="Genomic_DNA"/>
</dbReference>
<evidence type="ECO:0000313" key="8">
    <source>
        <dbReference type="EMBL" id="RVW97503.1"/>
    </source>
</evidence>
<name>A0A438ILE4_VITVI</name>
<evidence type="ECO:0000256" key="2">
    <source>
        <dbReference type="ARBA" id="ARBA00007688"/>
    </source>
</evidence>
<evidence type="ECO:0000256" key="6">
    <source>
        <dbReference type="SAM" id="Phobius"/>
    </source>
</evidence>
<dbReference type="GO" id="GO:0046695">
    <property type="term" value="C:SLIK (SAGA-like) complex"/>
    <property type="evidence" value="ECO:0007669"/>
    <property type="project" value="InterPro"/>
</dbReference>
<dbReference type="GO" id="GO:0016251">
    <property type="term" value="F:RNA polymerase II general transcription initiation factor activity"/>
    <property type="evidence" value="ECO:0007669"/>
    <property type="project" value="InterPro"/>
</dbReference>
<evidence type="ECO:0000256" key="4">
    <source>
        <dbReference type="ARBA" id="ARBA00023163"/>
    </source>
</evidence>
<reference evidence="8 9" key="1">
    <citation type="journal article" date="2018" name="PLoS Genet.">
        <title>Population sequencing reveals clonal diversity and ancestral inbreeding in the grapevine cultivar Chardonnay.</title>
        <authorList>
            <person name="Roach M.J."/>
            <person name="Johnson D.L."/>
            <person name="Bohlmann J."/>
            <person name="van Vuuren H.J."/>
            <person name="Jones S.J."/>
            <person name="Pretorius I.S."/>
            <person name="Schmidt S.A."/>
            <person name="Borneman A.R."/>
        </authorList>
    </citation>
    <scope>NUCLEOTIDE SEQUENCE [LARGE SCALE GENOMIC DNA]</scope>
    <source>
        <strain evidence="9">cv. Chardonnay</strain>
        <tissue evidence="8">Leaf</tissue>
    </source>
</reference>
<proteinExistence type="inferred from homology"/>
<evidence type="ECO:0000256" key="5">
    <source>
        <dbReference type="ARBA" id="ARBA00023242"/>
    </source>
</evidence>
<evidence type="ECO:0000313" key="9">
    <source>
        <dbReference type="Proteomes" id="UP000288805"/>
    </source>
</evidence>
<keyword evidence="6" id="KW-0812">Transmembrane</keyword>
<keyword evidence="3" id="KW-0805">Transcription regulation</keyword>
<dbReference type="PANTHER" id="PTHR10221">
    <property type="entry name" value="TRANSCRIPTION INITIATION FACTOR TFIID SUBUNIT 6"/>
    <property type="match status" value="1"/>
</dbReference>
<feature type="transmembrane region" description="Helical" evidence="6">
    <location>
        <begin position="162"/>
        <end position="181"/>
    </location>
</feature>
<keyword evidence="6" id="KW-0472">Membrane</keyword>